<dbReference type="SUPFAM" id="SSF55073">
    <property type="entry name" value="Nucleotide cyclase"/>
    <property type="match status" value="1"/>
</dbReference>
<dbReference type="InterPro" id="IPR029787">
    <property type="entry name" value="Nucleotide_cyclase"/>
</dbReference>
<dbReference type="InterPro" id="IPR043128">
    <property type="entry name" value="Rev_trsase/Diguanyl_cyclase"/>
</dbReference>
<dbReference type="Gene3D" id="3.30.70.270">
    <property type="match status" value="1"/>
</dbReference>
<dbReference type="PANTHER" id="PTHR45138">
    <property type="entry name" value="REGULATORY COMPONENTS OF SENSORY TRANSDUCTION SYSTEM"/>
    <property type="match status" value="1"/>
</dbReference>
<accession>H5SF67</accession>
<dbReference type="PROSITE" id="PS50887">
    <property type="entry name" value="GGDEF"/>
    <property type="match status" value="1"/>
</dbReference>
<dbReference type="EMBL" id="AP011700">
    <property type="protein sequence ID" value="BAL54803.1"/>
    <property type="molecule type" value="Genomic_DNA"/>
</dbReference>
<sequence>MSELDTHFPVELYRKLIAIGTQILQSHDTTAIVREIAHAFAQHSRFERVGVSLYAAPVSPDQSDPPTIAEYITVGLSPEQEQLLRQRRAAGKILSDKEILEAGRPIGPALYVSADRLPQLRRYAVTQSNVSAEWGPYDMLYWLLRSGEQIFGRIALSQPRDGRLPTPAELEPLALLVNMATLALINTYRIRALHEQQQKLAEQARHDALTGVYNRRALDEMLNELIRARKPFTLVFLDIDDFFTVNDRFGHLVGDRVIQGLAHFLRQIIRKTDSLFRYGGDEFIILMPQTTAEKAEQVLARLQQELQNLRAQWAGDLAGLSLAISMGTSSWSPQNPRPLEAIFEEADQFMYRRKRAKQPNPQPLPDTGRGDSPLRVGEEPGEGSL</sequence>
<dbReference type="Gene3D" id="3.30.450.40">
    <property type="match status" value="1"/>
</dbReference>
<dbReference type="GO" id="GO:0043709">
    <property type="term" value="P:cell adhesion involved in single-species biofilm formation"/>
    <property type="evidence" value="ECO:0007669"/>
    <property type="project" value="TreeGrafter"/>
</dbReference>
<evidence type="ECO:0000259" key="2">
    <source>
        <dbReference type="PROSITE" id="PS50887"/>
    </source>
</evidence>
<gene>
    <name evidence="3" type="ORF">HGMM_F20D08C24</name>
</gene>
<dbReference type="InterPro" id="IPR000160">
    <property type="entry name" value="GGDEF_dom"/>
</dbReference>
<dbReference type="GO" id="GO:1902201">
    <property type="term" value="P:negative regulation of bacterial-type flagellum-dependent cell motility"/>
    <property type="evidence" value="ECO:0007669"/>
    <property type="project" value="TreeGrafter"/>
</dbReference>
<dbReference type="InterPro" id="IPR029016">
    <property type="entry name" value="GAF-like_dom_sf"/>
</dbReference>
<dbReference type="GO" id="GO:0005886">
    <property type="term" value="C:plasma membrane"/>
    <property type="evidence" value="ECO:0007669"/>
    <property type="project" value="TreeGrafter"/>
</dbReference>
<evidence type="ECO:0000313" key="3">
    <source>
        <dbReference type="EMBL" id="BAL54803.1"/>
    </source>
</evidence>
<dbReference type="CDD" id="cd01949">
    <property type="entry name" value="GGDEF"/>
    <property type="match status" value="1"/>
</dbReference>
<dbReference type="AlphaFoldDB" id="H5SF67"/>
<organism evidence="3">
    <name type="scientific">uncultured Acetothermia bacterium</name>
    <dbReference type="NCBI Taxonomy" id="236499"/>
    <lineage>
        <taxon>Bacteria</taxon>
        <taxon>Candidatus Bipolaricaulota</taxon>
        <taxon>environmental samples</taxon>
    </lineage>
</organism>
<proteinExistence type="predicted"/>
<reference evidence="3" key="1">
    <citation type="journal article" date="2005" name="Environ. Microbiol.">
        <title>Genetic and functional properties of uncultivated thermophilic crenarchaeotes from a subsurface gold mine as revealed by analysis of genome fragments.</title>
        <authorList>
            <person name="Nunoura T."/>
            <person name="Hirayama H."/>
            <person name="Takami H."/>
            <person name="Oida H."/>
            <person name="Nishi S."/>
            <person name="Shimamura S."/>
            <person name="Suzuki Y."/>
            <person name="Inagaki F."/>
            <person name="Takai K."/>
            <person name="Nealson K.H."/>
            <person name="Horikoshi K."/>
        </authorList>
    </citation>
    <scope>NUCLEOTIDE SEQUENCE</scope>
</reference>
<name>H5SF67_9BACT</name>
<protein>
    <submittedName>
        <fullName evidence="3">Hypothetical conserved protein</fullName>
    </submittedName>
</protein>
<dbReference type="SUPFAM" id="SSF55781">
    <property type="entry name" value="GAF domain-like"/>
    <property type="match status" value="1"/>
</dbReference>
<feature type="domain" description="GGDEF" evidence="2">
    <location>
        <begin position="230"/>
        <end position="367"/>
    </location>
</feature>
<dbReference type="InterPro" id="IPR050469">
    <property type="entry name" value="Diguanylate_Cyclase"/>
</dbReference>
<dbReference type="SMART" id="SM00267">
    <property type="entry name" value="GGDEF"/>
    <property type="match status" value="1"/>
</dbReference>
<feature type="region of interest" description="Disordered" evidence="1">
    <location>
        <begin position="350"/>
        <end position="385"/>
    </location>
</feature>
<dbReference type="PANTHER" id="PTHR45138:SF9">
    <property type="entry name" value="DIGUANYLATE CYCLASE DGCM-RELATED"/>
    <property type="match status" value="1"/>
</dbReference>
<evidence type="ECO:0000256" key="1">
    <source>
        <dbReference type="SAM" id="MobiDB-lite"/>
    </source>
</evidence>
<dbReference type="NCBIfam" id="TIGR00254">
    <property type="entry name" value="GGDEF"/>
    <property type="match status" value="1"/>
</dbReference>
<dbReference type="GO" id="GO:0052621">
    <property type="term" value="F:diguanylate cyclase activity"/>
    <property type="evidence" value="ECO:0007669"/>
    <property type="project" value="TreeGrafter"/>
</dbReference>
<dbReference type="FunFam" id="3.30.70.270:FF:000001">
    <property type="entry name" value="Diguanylate cyclase domain protein"/>
    <property type="match status" value="1"/>
</dbReference>
<reference evidence="3" key="2">
    <citation type="journal article" date="2012" name="PLoS ONE">
        <title>A Deeply Branching Thermophilic Bacterium with an Ancient Acetyl-CoA Pathway Dominates a Subsurface Ecosystem.</title>
        <authorList>
            <person name="Takami H."/>
            <person name="Noguchi H."/>
            <person name="Takaki Y."/>
            <person name="Uchiyama I."/>
            <person name="Toyoda A."/>
            <person name="Nishi S."/>
            <person name="Chee G.-J."/>
            <person name="Arai W."/>
            <person name="Nunoura T."/>
            <person name="Itoh T."/>
            <person name="Hattori M."/>
            <person name="Takai K."/>
        </authorList>
    </citation>
    <scope>NUCLEOTIDE SEQUENCE</scope>
</reference>
<dbReference type="Pfam" id="PF00990">
    <property type="entry name" value="GGDEF"/>
    <property type="match status" value="1"/>
</dbReference>